<dbReference type="Proteomes" id="UP000229335">
    <property type="component" value="Unassembled WGS sequence"/>
</dbReference>
<proteinExistence type="predicted"/>
<comment type="caution">
    <text evidence="1">The sequence shown here is derived from an EMBL/GenBank/DDBJ whole genome shotgun (WGS) entry which is preliminary data.</text>
</comment>
<sequence>MKCLVVPVTNKISLKDSRSVIQDLRRKGIICGLSLCIDNKVEVWRGQLDGDKPHIKNKKSGAPPAGVICVDLEELSQRGIFVVWGRGKIRHEKK</sequence>
<evidence type="ECO:0000313" key="2">
    <source>
        <dbReference type="Proteomes" id="UP000229335"/>
    </source>
</evidence>
<protein>
    <submittedName>
        <fullName evidence="1">Uncharacterized protein</fullName>
    </submittedName>
</protein>
<accession>A0A2M6WLE8</accession>
<organism evidence="1 2">
    <name type="scientific">Candidatus Falkowbacteria bacterium CG10_big_fil_rev_8_21_14_0_10_43_11</name>
    <dbReference type="NCBI Taxonomy" id="1974568"/>
    <lineage>
        <taxon>Bacteria</taxon>
        <taxon>Candidatus Falkowiibacteriota</taxon>
    </lineage>
</organism>
<dbReference type="EMBL" id="PFAS01000061">
    <property type="protein sequence ID" value="PIT93592.1"/>
    <property type="molecule type" value="Genomic_DNA"/>
</dbReference>
<name>A0A2M6WLE8_9BACT</name>
<dbReference type="AlphaFoldDB" id="A0A2M6WLE8"/>
<gene>
    <name evidence="1" type="ORF">COU00_03570</name>
</gene>
<reference evidence="2" key="1">
    <citation type="submission" date="2017-09" db="EMBL/GenBank/DDBJ databases">
        <title>Depth-based differentiation of microbial function through sediment-hosted aquifers and enrichment of novel symbionts in the deep terrestrial subsurface.</title>
        <authorList>
            <person name="Probst A.J."/>
            <person name="Ladd B."/>
            <person name="Jarett J.K."/>
            <person name="Geller-Mcgrath D.E."/>
            <person name="Sieber C.M.K."/>
            <person name="Emerson J.B."/>
            <person name="Anantharaman K."/>
            <person name="Thomas B.C."/>
            <person name="Malmstrom R."/>
            <person name="Stieglmeier M."/>
            <person name="Klingl A."/>
            <person name="Woyke T."/>
            <person name="Ryan C.M."/>
            <person name="Banfield J.F."/>
        </authorList>
    </citation>
    <scope>NUCLEOTIDE SEQUENCE [LARGE SCALE GENOMIC DNA]</scope>
</reference>
<evidence type="ECO:0000313" key="1">
    <source>
        <dbReference type="EMBL" id="PIT93592.1"/>
    </source>
</evidence>